<reference evidence="4 5" key="1">
    <citation type="submission" date="2016-10" db="EMBL/GenBank/DDBJ databases">
        <authorList>
            <person name="de Groot N.N."/>
        </authorList>
    </citation>
    <scope>NUCLEOTIDE SEQUENCE [LARGE SCALE GENOMIC DNA]</scope>
    <source>
        <strain evidence="4 5">CPCC 201354</strain>
    </source>
</reference>
<keyword evidence="1" id="KW-0680">Restriction system</keyword>
<dbReference type="Proteomes" id="UP000198923">
    <property type="component" value="Unassembled WGS sequence"/>
</dbReference>
<sequence>MTSGENATVAAGDIARLAGVGRAAVSNWRRRFGDFPQPVGGTTASPLFSLAEVEAWLVEQGKLRQLPQDEMLWQHVRNSVDDLQLLSLVSRLATAVAHRKLSSLLRKDDDKVAEALPNLLVGDNDVPLIRATAELARERGLAETVEFLYTRYTEAHSRRVQALSPEVARFMVAFIEPEATEVFDPSCAFGGLLLALVSRRDDGHEISAIRVKGQDRNTDAARLACARLTARGISADIQSGDALTRDAFPNLRVDAAVCAPPFNERGWGYEALTNDPRWEYGLPPRGESELAWVQHCLAHVKSGGQAIVLMPPAAADRRSGRRIRSQLLRTGTLQAVVSLPAGTAPQSAVPPHLWLLRRPGVGDGVPSHVLMVDSSEGICSDDTVRAWRSFRRGEKIDEAFGRTVPIIDLLDDEVDLTPVRHLPRAASVQVGNLDRAREEFFALADALPAALPDVSPGGGPLTMTTIAELVRAGSLQVEHTPMRMETESGDLRLLTVKDVTLGRLATGQGTREAGLVIGRPGDIVVPAITRHIIARVLDEEEALGPHLSLIRPNPEVFDSHFIAGFLRATSVRTAGSVTGSHRVDVRRAQIPRLPLTEQRKYGEAFRRLDRFEDTVRRTGEAGENLRRLIFNGLAGGDLLPDC</sequence>
<gene>
    <name evidence="4" type="ORF">SAMN05421505_101347</name>
</gene>
<dbReference type="GO" id="GO:0032259">
    <property type="term" value="P:methylation"/>
    <property type="evidence" value="ECO:0007669"/>
    <property type="project" value="UniProtKB-KW"/>
</dbReference>
<evidence type="ECO:0000256" key="2">
    <source>
        <dbReference type="ARBA" id="ARBA00023125"/>
    </source>
</evidence>
<protein>
    <submittedName>
        <fullName evidence="4">N-6 DNA Methylase</fullName>
    </submittedName>
</protein>
<feature type="domain" description="DNA methylase adenine-specific" evidence="3">
    <location>
        <begin position="146"/>
        <end position="399"/>
    </location>
</feature>
<keyword evidence="4" id="KW-0808">Transferase</keyword>
<dbReference type="AlphaFoldDB" id="A0A1G7RC98"/>
<dbReference type="OrthoDB" id="9784823at2"/>
<dbReference type="InterPro" id="IPR052916">
    <property type="entry name" value="Type-I_RE_MTase_Subunit"/>
</dbReference>
<dbReference type="GO" id="GO:0009307">
    <property type="term" value="P:DNA restriction-modification system"/>
    <property type="evidence" value="ECO:0007669"/>
    <property type="project" value="UniProtKB-KW"/>
</dbReference>
<dbReference type="GO" id="GO:0003677">
    <property type="term" value="F:DNA binding"/>
    <property type="evidence" value="ECO:0007669"/>
    <property type="project" value="UniProtKB-KW"/>
</dbReference>
<dbReference type="Gene3D" id="3.90.220.20">
    <property type="entry name" value="DNA methylase specificity domains"/>
    <property type="match status" value="1"/>
</dbReference>
<evidence type="ECO:0000313" key="4">
    <source>
        <dbReference type="EMBL" id="SDG08353.1"/>
    </source>
</evidence>
<dbReference type="InterPro" id="IPR029063">
    <property type="entry name" value="SAM-dependent_MTases_sf"/>
</dbReference>
<dbReference type="SUPFAM" id="SSF116734">
    <property type="entry name" value="DNA methylase specificity domain"/>
    <property type="match status" value="1"/>
</dbReference>
<evidence type="ECO:0000256" key="1">
    <source>
        <dbReference type="ARBA" id="ARBA00022747"/>
    </source>
</evidence>
<dbReference type="RefSeq" id="WP_143020074.1">
    <property type="nucleotide sequence ID" value="NZ_FNCN01000001.1"/>
</dbReference>
<dbReference type="Pfam" id="PF02384">
    <property type="entry name" value="N6_Mtase"/>
    <property type="match status" value="1"/>
</dbReference>
<organism evidence="4 5">
    <name type="scientific">Sinosporangium album</name>
    <dbReference type="NCBI Taxonomy" id="504805"/>
    <lineage>
        <taxon>Bacteria</taxon>
        <taxon>Bacillati</taxon>
        <taxon>Actinomycetota</taxon>
        <taxon>Actinomycetes</taxon>
        <taxon>Streptosporangiales</taxon>
        <taxon>Streptosporangiaceae</taxon>
        <taxon>Sinosporangium</taxon>
    </lineage>
</organism>
<evidence type="ECO:0000259" key="3">
    <source>
        <dbReference type="Pfam" id="PF02384"/>
    </source>
</evidence>
<keyword evidence="5" id="KW-1185">Reference proteome</keyword>
<evidence type="ECO:0000313" key="5">
    <source>
        <dbReference type="Proteomes" id="UP000198923"/>
    </source>
</evidence>
<dbReference type="InterPro" id="IPR003356">
    <property type="entry name" value="DNA_methylase_A-5"/>
</dbReference>
<dbReference type="PANTHER" id="PTHR42998:SF1">
    <property type="entry name" value="TYPE I RESTRICTION ENZYME HINDI METHYLASE SUBUNIT"/>
    <property type="match status" value="1"/>
</dbReference>
<proteinExistence type="predicted"/>
<dbReference type="EMBL" id="FNCN01000001">
    <property type="protein sequence ID" value="SDG08353.1"/>
    <property type="molecule type" value="Genomic_DNA"/>
</dbReference>
<keyword evidence="2" id="KW-0238">DNA-binding</keyword>
<dbReference type="STRING" id="504805.SAMN05421505_101347"/>
<accession>A0A1G7RC98</accession>
<dbReference type="InterPro" id="IPR044946">
    <property type="entry name" value="Restrct_endonuc_typeI_TRD_sf"/>
</dbReference>
<name>A0A1G7RC98_9ACTN</name>
<dbReference type="SUPFAM" id="SSF53335">
    <property type="entry name" value="S-adenosyl-L-methionine-dependent methyltransferases"/>
    <property type="match status" value="1"/>
</dbReference>
<dbReference type="PRINTS" id="PR00507">
    <property type="entry name" value="N12N6MTFRASE"/>
</dbReference>
<dbReference type="GO" id="GO:0008170">
    <property type="term" value="F:N-methyltransferase activity"/>
    <property type="evidence" value="ECO:0007669"/>
    <property type="project" value="InterPro"/>
</dbReference>
<dbReference type="PANTHER" id="PTHR42998">
    <property type="entry name" value="TYPE I RESTRICTION ENZYME HINDVIIP M PROTEIN-RELATED"/>
    <property type="match status" value="1"/>
</dbReference>
<dbReference type="Gene3D" id="3.40.50.150">
    <property type="entry name" value="Vaccinia Virus protein VP39"/>
    <property type="match status" value="1"/>
</dbReference>
<keyword evidence="4" id="KW-0489">Methyltransferase</keyword>